<feature type="compositionally biased region" description="Low complexity" evidence="1">
    <location>
        <begin position="295"/>
        <end position="341"/>
    </location>
</feature>
<feature type="compositionally biased region" description="Low complexity" evidence="1">
    <location>
        <begin position="54"/>
        <end position="63"/>
    </location>
</feature>
<evidence type="ECO:0000313" key="3">
    <source>
        <dbReference type="Proteomes" id="UP001498398"/>
    </source>
</evidence>
<gene>
    <name evidence="2" type="ORF">VKT23_002181</name>
</gene>
<reference evidence="2 3" key="1">
    <citation type="submission" date="2024-01" db="EMBL/GenBank/DDBJ databases">
        <title>A draft genome for the cacao thread blight pathogen Marasmiellus scandens.</title>
        <authorList>
            <person name="Baruah I.K."/>
            <person name="Leung J."/>
            <person name="Bukari Y."/>
            <person name="Amoako-Attah I."/>
            <person name="Meinhardt L.W."/>
            <person name="Bailey B.A."/>
            <person name="Cohen S.P."/>
        </authorList>
    </citation>
    <scope>NUCLEOTIDE SEQUENCE [LARGE SCALE GENOMIC DNA]</scope>
    <source>
        <strain evidence="2 3">GH-19</strain>
    </source>
</reference>
<feature type="region of interest" description="Disordered" evidence="1">
    <location>
        <begin position="283"/>
        <end position="409"/>
    </location>
</feature>
<feature type="region of interest" description="Disordered" evidence="1">
    <location>
        <begin position="1"/>
        <end position="127"/>
    </location>
</feature>
<organism evidence="2 3">
    <name type="scientific">Marasmiellus scandens</name>
    <dbReference type="NCBI Taxonomy" id="2682957"/>
    <lineage>
        <taxon>Eukaryota</taxon>
        <taxon>Fungi</taxon>
        <taxon>Dikarya</taxon>
        <taxon>Basidiomycota</taxon>
        <taxon>Agaricomycotina</taxon>
        <taxon>Agaricomycetes</taxon>
        <taxon>Agaricomycetidae</taxon>
        <taxon>Agaricales</taxon>
        <taxon>Marasmiineae</taxon>
        <taxon>Omphalotaceae</taxon>
        <taxon>Marasmiellus</taxon>
    </lineage>
</organism>
<feature type="region of interest" description="Disordered" evidence="1">
    <location>
        <begin position="171"/>
        <end position="264"/>
    </location>
</feature>
<comment type="caution">
    <text evidence="2">The sequence shown here is derived from an EMBL/GenBank/DDBJ whole genome shotgun (WGS) entry which is preliminary data.</text>
</comment>
<feature type="compositionally biased region" description="Low complexity" evidence="1">
    <location>
        <begin position="349"/>
        <end position="360"/>
    </location>
</feature>
<proteinExistence type="predicted"/>
<protein>
    <submittedName>
        <fullName evidence="2">Uncharacterized protein</fullName>
    </submittedName>
</protein>
<accession>A0ABR1K592</accession>
<keyword evidence="3" id="KW-1185">Reference proteome</keyword>
<name>A0ABR1K592_9AGAR</name>
<evidence type="ECO:0000313" key="2">
    <source>
        <dbReference type="EMBL" id="KAK7470762.1"/>
    </source>
</evidence>
<dbReference type="Proteomes" id="UP001498398">
    <property type="component" value="Unassembled WGS sequence"/>
</dbReference>
<feature type="compositionally biased region" description="Polar residues" evidence="1">
    <location>
        <begin position="365"/>
        <end position="377"/>
    </location>
</feature>
<evidence type="ECO:0000256" key="1">
    <source>
        <dbReference type="SAM" id="MobiDB-lite"/>
    </source>
</evidence>
<feature type="compositionally biased region" description="Basic residues" evidence="1">
    <location>
        <begin position="181"/>
        <end position="192"/>
    </location>
</feature>
<feature type="compositionally biased region" description="Polar residues" evidence="1">
    <location>
        <begin position="21"/>
        <end position="36"/>
    </location>
</feature>
<sequence>MKPSILFSPSSWRRKKRSPSEQIDTSVPPSPASSCFQYPASPSKVSLLEGADTSSQPSSSSTLPIPPSYSDPRPSANGTPRRPPRPPNLDLHAPLLKTSISYPLSPKSPRTPRHDVSAPPLSPSYSCPPRCVESQSFVDGGILKPKRSMPQLDGVWKGFLEEVDEDPQSFAAHAQPDTKIHFHHRSLPRRRGQLAESLNSPKSKSTHDLSMPASYRSLQHSPCRPKLQYAPPLPPIPSTPVSQIPKDSSDETDEAVDLTLSFPAPPPLFIRRKVPALPALKPRTESIACSPPSPAMHSSTSSHSSSDSTPVATPTTATPPKVAPLSILKKSPSPSVTSFPLSPSPSLPSPSHSDFSGSHSRSLRLIQSISHLPSSKSKPSEGRRMASFSELDSRTSSSTARPQCSSIKRSKPVIEHQYIAYSRRPAQNPSDCGIGVAF</sequence>
<dbReference type="EMBL" id="JBANRG010000002">
    <property type="protein sequence ID" value="KAK7470762.1"/>
    <property type="molecule type" value="Genomic_DNA"/>
</dbReference>
<feature type="compositionally biased region" description="Polar residues" evidence="1">
    <location>
        <begin position="394"/>
        <end position="407"/>
    </location>
</feature>